<feature type="compositionally biased region" description="Low complexity" evidence="1">
    <location>
        <begin position="66"/>
        <end position="84"/>
    </location>
</feature>
<dbReference type="EMBL" id="AYKW01000068">
    <property type="protein sequence ID" value="PIL23573.1"/>
    <property type="molecule type" value="Genomic_DNA"/>
</dbReference>
<evidence type="ECO:0000313" key="2">
    <source>
        <dbReference type="EMBL" id="PIL23573.1"/>
    </source>
</evidence>
<evidence type="ECO:0000313" key="3">
    <source>
        <dbReference type="Proteomes" id="UP000230002"/>
    </source>
</evidence>
<gene>
    <name evidence="2" type="ORF">GSI_14886</name>
</gene>
<proteinExistence type="predicted"/>
<dbReference type="OrthoDB" id="2763906at2759"/>
<evidence type="ECO:0000256" key="1">
    <source>
        <dbReference type="SAM" id="MobiDB-lite"/>
    </source>
</evidence>
<reference evidence="2 3" key="1">
    <citation type="journal article" date="2015" name="Sci. Rep.">
        <title>Chromosome-level genome map provides insights into diverse defense mechanisms in the medicinal fungus Ganoderma sinense.</title>
        <authorList>
            <person name="Zhu Y."/>
            <person name="Xu J."/>
            <person name="Sun C."/>
            <person name="Zhou S."/>
            <person name="Xu H."/>
            <person name="Nelson D.R."/>
            <person name="Qian J."/>
            <person name="Song J."/>
            <person name="Luo H."/>
            <person name="Xiang L."/>
            <person name="Li Y."/>
            <person name="Xu Z."/>
            <person name="Ji A."/>
            <person name="Wang L."/>
            <person name="Lu S."/>
            <person name="Hayward A."/>
            <person name="Sun W."/>
            <person name="Li X."/>
            <person name="Schwartz D.C."/>
            <person name="Wang Y."/>
            <person name="Chen S."/>
        </authorList>
    </citation>
    <scope>NUCLEOTIDE SEQUENCE [LARGE SCALE GENOMIC DNA]</scope>
    <source>
        <strain evidence="2 3">ZZ0214-1</strain>
    </source>
</reference>
<organism evidence="2 3">
    <name type="scientific">Ganoderma sinense ZZ0214-1</name>
    <dbReference type="NCBI Taxonomy" id="1077348"/>
    <lineage>
        <taxon>Eukaryota</taxon>
        <taxon>Fungi</taxon>
        <taxon>Dikarya</taxon>
        <taxon>Basidiomycota</taxon>
        <taxon>Agaricomycotina</taxon>
        <taxon>Agaricomycetes</taxon>
        <taxon>Polyporales</taxon>
        <taxon>Polyporaceae</taxon>
        <taxon>Ganoderma</taxon>
    </lineage>
</organism>
<accession>A0A2G8RPZ5</accession>
<comment type="caution">
    <text evidence="2">The sequence shown here is derived from an EMBL/GenBank/DDBJ whole genome shotgun (WGS) entry which is preliminary data.</text>
</comment>
<keyword evidence="3" id="KW-1185">Reference proteome</keyword>
<feature type="compositionally biased region" description="Low complexity" evidence="1">
    <location>
        <begin position="45"/>
        <end position="59"/>
    </location>
</feature>
<dbReference type="Proteomes" id="UP000230002">
    <property type="component" value="Unassembled WGS sequence"/>
</dbReference>
<protein>
    <submittedName>
        <fullName evidence="2">Uncharacterized protein</fullName>
    </submittedName>
</protein>
<dbReference type="AlphaFoldDB" id="A0A2G8RPZ5"/>
<name>A0A2G8RPZ5_9APHY</name>
<feature type="region of interest" description="Disordered" evidence="1">
    <location>
        <begin position="19"/>
        <end position="106"/>
    </location>
</feature>
<sequence length="226" mass="24225">MGSSSSSLSESSDIILNIEIPDFVMNDEEDPQPDGDSSCANMSNPCQTSTSCPPGTSTTAPPPALPLSQPSSSTTPATSSSHPCPSVPPSLGHPASSSLSIPPPSENTAPLCQAGFHTCAFRKPESPKSVAPVPGGAMQWYYTSGPCLLTTPPSRVSDLEVLEHGDLFLHEDTRSAQFQVWMWDGAGWGQTEEGVPHPVLGDKRRLWFRFVKEEGRYELNWIVRGS</sequence>